<organism evidence="7 8">
    <name type="scientific">Paenibacillus hodogayensis</name>
    <dbReference type="NCBI Taxonomy" id="279208"/>
    <lineage>
        <taxon>Bacteria</taxon>
        <taxon>Bacillati</taxon>
        <taxon>Bacillota</taxon>
        <taxon>Bacilli</taxon>
        <taxon>Bacillales</taxon>
        <taxon>Paenibacillaceae</taxon>
        <taxon>Paenibacillus</taxon>
    </lineage>
</organism>
<keyword evidence="4 6" id="KW-1133">Transmembrane helix</keyword>
<evidence type="ECO:0000313" key="7">
    <source>
        <dbReference type="EMBL" id="MFB9754912.1"/>
    </source>
</evidence>
<evidence type="ECO:0000256" key="1">
    <source>
        <dbReference type="ARBA" id="ARBA00004651"/>
    </source>
</evidence>
<keyword evidence="8" id="KW-1185">Reference proteome</keyword>
<protein>
    <submittedName>
        <fullName evidence="7">LysE family translocator</fullName>
    </submittedName>
</protein>
<feature type="transmembrane region" description="Helical" evidence="6">
    <location>
        <begin position="70"/>
        <end position="88"/>
    </location>
</feature>
<proteinExistence type="predicted"/>
<gene>
    <name evidence="7" type="ORF">ACFFNY_25340</name>
</gene>
<dbReference type="PIRSF" id="PIRSF006324">
    <property type="entry name" value="LeuE"/>
    <property type="match status" value="1"/>
</dbReference>
<evidence type="ECO:0000256" key="5">
    <source>
        <dbReference type="ARBA" id="ARBA00023136"/>
    </source>
</evidence>
<dbReference type="RefSeq" id="WP_344909941.1">
    <property type="nucleotide sequence ID" value="NZ_BAAAYO010000008.1"/>
</dbReference>
<keyword evidence="5 6" id="KW-0472">Membrane</keyword>
<sequence>MDFIAIASFLGVAVLLTVMPGPDNLFVLAQSISQGRKAGIVTTLGLCTGLIVHVAAAALGISAIVYQSAVAFEIVKYAGAAYLLFLAWKSFRDKESGLVLNGQQPLQVRALYRKGILMNVLNPKVSLFFLALLPQFVDHAAGRVPVQMLVLGMVFIVQAMVIFAAISYFSEKVRGLLTKSPAISRRLNYIQGTLLAAIGLKIALSEK</sequence>
<feature type="transmembrane region" description="Helical" evidence="6">
    <location>
        <begin position="40"/>
        <end position="64"/>
    </location>
</feature>
<keyword evidence="3 6" id="KW-0812">Transmembrane</keyword>
<accession>A0ABV5W3C8</accession>
<dbReference type="PANTHER" id="PTHR30086:SF20">
    <property type="entry name" value="ARGININE EXPORTER PROTEIN ARGO-RELATED"/>
    <property type="match status" value="1"/>
</dbReference>
<dbReference type="InterPro" id="IPR001123">
    <property type="entry name" value="LeuE-type"/>
</dbReference>
<feature type="transmembrane region" description="Helical" evidence="6">
    <location>
        <begin position="116"/>
        <end position="136"/>
    </location>
</feature>
<evidence type="ECO:0000256" key="2">
    <source>
        <dbReference type="ARBA" id="ARBA00022475"/>
    </source>
</evidence>
<dbReference type="EMBL" id="JBHMAG010000016">
    <property type="protein sequence ID" value="MFB9754912.1"/>
    <property type="molecule type" value="Genomic_DNA"/>
</dbReference>
<dbReference type="Proteomes" id="UP001589619">
    <property type="component" value="Unassembled WGS sequence"/>
</dbReference>
<comment type="subcellular location">
    <subcellularLocation>
        <location evidence="1">Cell membrane</location>
        <topology evidence="1">Multi-pass membrane protein</topology>
    </subcellularLocation>
</comment>
<evidence type="ECO:0000313" key="8">
    <source>
        <dbReference type="Proteomes" id="UP001589619"/>
    </source>
</evidence>
<dbReference type="PANTHER" id="PTHR30086">
    <property type="entry name" value="ARGININE EXPORTER PROTEIN ARGO"/>
    <property type="match status" value="1"/>
</dbReference>
<evidence type="ECO:0000256" key="3">
    <source>
        <dbReference type="ARBA" id="ARBA00022692"/>
    </source>
</evidence>
<evidence type="ECO:0000256" key="4">
    <source>
        <dbReference type="ARBA" id="ARBA00022989"/>
    </source>
</evidence>
<feature type="transmembrane region" description="Helical" evidence="6">
    <location>
        <begin position="6"/>
        <end position="28"/>
    </location>
</feature>
<evidence type="ECO:0000256" key="6">
    <source>
        <dbReference type="SAM" id="Phobius"/>
    </source>
</evidence>
<keyword evidence="2" id="KW-1003">Cell membrane</keyword>
<dbReference type="Pfam" id="PF01810">
    <property type="entry name" value="LysE"/>
    <property type="match status" value="1"/>
</dbReference>
<reference evidence="7 8" key="1">
    <citation type="submission" date="2024-09" db="EMBL/GenBank/DDBJ databases">
        <authorList>
            <person name="Sun Q."/>
            <person name="Mori K."/>
        </authorList>
    </citation>
    <scope>NUCLEOTIDE SEQUENCE [LARGE SCALE GENOMIC DNA]</scope>
    <source>
        <strain evidence="7 8">JCM 12520</strain>
    </source>
</reference>
<comment type="caution">
    <text evidence="7">The sequence shown here is derived from an EMBL/GenBank/DDBJ whole genome shotgun (WGS) entry which is preliminary data.</text>
</comment>
<feature type="transmembrane region" description="Helical" evidence="6">
    <location>
        <begin position="148"/>
        <end position="166"/>
    </location>
</feature>
<name>A0ABV5W3C8_9BACL</name>